<dbReference type="NCBIfam" id="TIGR02299">
    <property type="entry name" value="HpaE"/>
    <property type="match status" value="1"/>
</dbReference>
<dbReference type="InterPro" id="IPR050388">
    <property type="entry name" value="ABC_Ni/Peptide_Import"/>
</dbReference>
<feature type="domain" description="ABC transporter" evidence="29">
    <location>
        <begin position="2386"/>
        <end position="2635"/>
    </location>
</feature>
<feature type="transmembrane region" description="Helical" evidence="28">
    <location>
        <begin position="3714"/>
        <end position="3735"/>
    </location>
</feature>
<dbReference type="SMART" id="SM00895">
    <property type="entry name" value="FCD"/>
    <property type="match status" value="1"/>
</dbReference>
<dbReference type="InterPro" id="IPR027417">
    <property type="entry name" value="P-loop_NTPase"/>
</dbReference>
<dbReference type="InterPro" id="IPR015421">
    <property type="entry name" value="PyrdxlP-dep_Trfase_major"/>
</dbReference>
<evidence type="ECO:0000256" key="10">
    <source>
        <dbReference type="ARBA" id="ARBA00022692"/>
    </source>
</evidence>
<dbReference type="InterPro" id="IPR015813">
    <property type="entry name" value="Pyrv/PenolPyrv_kinase-like_dom"/>
</dbReference>
<evidence type="ECO:0000256" key="1">
    <source>
        <dbReference type="ARBA" id="ARBA00001933"/>
    </source>
</evidence>
<evidence type="ECO:0000256" key="8">
    <source>
        <dbReference type="ARBA" id="ARBA00022448"/>
    </source>
</evidence>
<evidence type="ECO:0000256" key="6">
    <source>
        <dbReference type="ARBA" id="ARBA00009533"/>
    </source>
</evidence>
<keyword evidence="12" id="KW-0547">Nucleotide-binding</keyword>
<evidence type="ECO:0000259" key="31">
    <source>
        <dbReference type="PROSITE" id="PS51819"/>
    </source>
</evidence>
<dbReference type="CDD" id="cd08511">
    <property type="entry name" value="PBP2_NikA_DppA_OppA_like_5"/>
    <property type="match status" value="1"/>
</dbReference>
<dbReference type="InterPro" id="IPR011234">
    <property type="entry name" value="Fumarylacetoacetase-like_C"/>
</dbReference>
<dbReference type="NCBIfam" id="TIGR01727">
    <property type="entry name" value="oligo_HPY"/>
    <property type="match status" value="2"/>
</dbReference>
<dbReference type="PROSITE" id="PS50928">
    <property type="entry name" value="ABC_TM1"/>
    <property type="match status" value="2"/>
</dbReference>
<keyword evidence="9" id="KW-1003">Cell membrane</keyword>
<dbReference type="Gene3D" id="3.10.105.10">
    <property type="entry name" value="Dipeptide-binding Protein, Domain 3"/>
    <property type="match status" value="1"/>
</dbReference>
<evidence type="ECO:0000259" key="30">
    <source>
        <dbReference type="PROSITE" id="PS50928"/>
    </source>
</evidence>
<feature type="transmembrane region" description="Helical" evidence="28">
    <location>
        <begin position="3941"/>
        <end position="3963"/>
    </location>
</feature>
<dbReference type="InterPro" id="IPR016161">
    <property type="entry name" value="Ald_DH/histidinol_DH"/>
</dbReference>
<dbReference type="Pfam" id="PF00528">
    <property type="entry name" value="BPD_transp_1"/>
    <property type="match status" value="2"/>
</dbReference>
<dbReference type="Proteomes" id="UP001642464">
    <property type="component" value="Unassembled WGS sequence"/>
</dbReference>
<dbReference type="InterPro" id="IPR035906">
    <property type="entry name" value="MetI-like_sf"/>
</dbReference>
<dbReference type="PROSITE" id="PS00082">
    <property type="entry name" value="EXTRADIOL_DIOXYGENAS"/>
    <property type="match status" value="1"/>
</dbReference>
<dbReference type="CDD" id="cd07093">
    <property type="entry name" value="ALDH_F8_HMSADH"/>
    <property type="match status" value="1"/>
</dbReference>
<evidence type="ECO:0000256" key="12">
    <source>
        <dbReference type="ARBA" id="ARBA00022741"/>
    </source>
</evidence>
<keyword evidence="17 28" id="KW-1133">Transmembrane helix</keyword>
<evidence type="ECO:0000256" key="24">
    <source>
        <dbReference type="ARBA" id="ARBA00023239"/>
    </source>
</evidence>
<keyword evidence="33" id="KW-1185">Reference proteome</keyword>
<evidence type="ECO:0000256" key="25">
    <source>
        <dbReference type="PROSITE-ProRule" id="PRU10007"/>
    </source>
</evidence>
<evidence type="ECO:0000256" key="7">
    <source>
        <dbReference type="ARBA" id="ARBA00010211"/>
    </source>
</evidence>
<dbReference type="Pfam" id="PF01557">
    <property type="entry name" value="FAA_hydrolase"/>
    <property type="match status" value="1"/>
</dbReference>
<dbReference type="Gene3D" id="3.40.640.10">
    <property type="entry name" value="Type I PLP-dependent aspartate aminotransferase-like (Major domain)"/>
    <property type="match status" value="1"/>
</dbReference>
<dbReference type="InterPro" id="IPR036663">
    <property type="entry name" value="Fumarylacetoacetase_C_sf"/>
</dbReference>
<dbReference type="Pfam" id="PF00005">
    <property type="entry name" value="ABC_tran"/>
    <property type="match status" value="2"/>
</dbReference>
<evidence type="ECO:0000313" key="33">
    <source>
        <dbReference type="Proteomes" id="UP001642464"/>
    </source>
</evidence>
<dbReference type="InterPro" id="IPR015424">
    <property type="entry name" value="PyrdxlP-dep_Trfase"/>
</dbReference>
<dbReference type="InterPro" id="IPR005000">
    <property type="entry name" value="Aldolase/citrate-lyase_domain"/>
</dbReference>
<dbReference type="EMBL" id="CAXAMM010000792">
    <property type="protein sequence ID" value="CAK8989019.1"/>
    <property type="molecule type" value="Genomic_DNA"/>
</dbReference>
<keyword evidence="23" id="KW-0804">Transcription</keyword>
<dbReference type="Gene3D" id="3.40.50.300">
    <property type="entry name" value="P-loop containing nucleotide triphosphate hydrolases"/>
    <property type="match status" value="2"/>
</dbReference>
<feature type="transmembrane region" description="Helical" evidence="28">
    <location>
        <begin position="3779"/>
        <end position="3805"/>
    </location>
</feature>
<dbReference type="InterPro" id="IPR003593">
    <property type="entry name" value="AAA+_ATPase"/>
</dbReference>
<keyword evidence="15" id="KW-0663">Pyridoxal phosphate</keyword>
<dbReference type="InterPro" id="IPR011981">
    <property type="entry name" value="DHPA_dOase_Mn/Fe"/>
</dbReference>
<dbReference type="Gene3D" id="3.90.76.10">
    <property type="entry name" value="Dipeptide-binding Protein, Domain 1"/>
    <property type="match status" value="1"/>
</dbReference>
<evidence type="ECO:0000256" key="13">
    <source>
        <dbReference type="ARBA" id="ARBA00022797"/>
    </source>
</evidence>
<dbReference type="SUPFAM" id="SSF48008">
    <property type="entry name" value="GntR ligand-binding domain-like"/>
    <property type="match status" value="1"/>
</dbReference>
<evidence type="ECO:0000256" key="20">
    <source>
        <dbReference type="ARBA" id="ARBA00023015"/>
    </source>
</evidence>
<evidence type="ECO:0000256" key="17">
    <source>
        <dbReference type="ARBA" id="ARBA00022989"/>
    </source>
</evidence>
<dbReference type="SUPFAM" id="SSF53383">
    <property type="entry name" value="PLP-dependent transferases"/>
    <property type="match status" value="1"/>
</dbReference>
<keyword evidence="22 28" id="KW-0472">Membrane</keyword>
<dbReference type="SMART" id="SM00382">
    <property type="entry name" value="AAA"/>
    <property type="match status" value="2"/>
</dbReference>
<feature type="domain" description="ABC transmembrane type-1" evidence="30">
    <location>
        <begin position="3775"/>
        <end position="3964"/>
    </location>
</feature>
<dbReference type="Pfam" id="PF08352">
    <property type="entry name" value="oligo_HPY"/>
    <property type="match status" value="2"/>
</dbReference>
<dbReference type="Pfam" id="PF00496">
    <property type="entry name" value="SBP_bac_5"/>
    <property type="match status" value="1"/>
</dbReference>
<keyword evidence="20" id="KW-0805">Transcription regulation</keyword>
<dbReference type="PANTHER" id="PTHR43297">
    <property type="entry name" value="OLIGOPEPTIDE TRANSPORT ATP-BINDING PROTEIN APPD"/>
    <property type="match status" value="1"/>
</dbReference>
<reference evidence="32 33" key="1">
    <citation type="submission" date="2024-02" db="EMBL/GenBank/DDBJ databases">
        <authorList>
            <person name="Chen Y."/>
            <person name="Shah S."/>
            <person name="Dougan E. K."/>
            <person name="Thang M."/>
            <person name="Chan C."/>
        </authorList>
    </citation>
    <scope>NUCLEOTIDE SEQUENCE [LARGE SCALE GENOMIC DNA]</scope>
</reference>
<dbReference type="Gene3D" id="3.40.190.10">
    <property type="entry name" value="Periplasmic binding protein-like II"/>
    <property type="match status" value="1"/>
</dbReference>
<evidence type="ECO:0000256" key="22">
    <source>
        <dbReference type="ARBA" id="ARBA00023136"/>
    </source>
</evidence>
<dbReference type="NCBIfam" id="NF008453">
    <property type="entry name" value="PRK11308.1"/>
    <property type="match status" value="2"/>
</dbReference>
<dbReference type="InterPro" id="IPR029510">
    <property type="entry name" value="Ald_DH_CS_GLU"/>
</dbReference>
<keyword evidence="11" id="KW-0479">Metal-binding</keyword>
<dbReference type="Pfam" id="PF00171">
    <property type="entry name" value="Aldedh"/>
    <property type="match status" value="1"/>
</dbReference>
<dbReference type="Gene3D" id="3.90.1150.10">
    <property type="entry name" value="Aspartate Aminotransferase, domain 1"/>
    <property type="match status" value="1"/>
</dbReference>
<dbReference type="SUPFAM" id="SSF51621">
    <property type="entry name" value="Phosphoenolpyruvate/pyruvate domain"/>
    <property type="match status" value="1"/>
</dbReference>
<dbReference type="InterPro" id="IPR016162">
    <property type="entry name" value="Ald_DH_N"/>
</dbReference>
<evidence type="ECO:0000256" key="16">
    <source>
        <dbReference type="ARBA" id="ARBA00022964"/>
    </source>
</evidence>
<keyword evidence="18 26" id="KW-0560">Oxidoreductase</keyword>
<evidence type="ECO:0000259" key="29">
    <source>
        <dbReference type="PROSITE" id="PS50893"/>
    </source>
</evidence>
<feature type="transmembrane region" description="Helical" evidence="28">
    <location>
        <begin position="3571"/>
        <end position="3589"/>
    </location>
</feature>
<dbReference type="InterPro" id="IPR010977">
    <property type="entry name" value="Aromatic_deC"/>
</dbReference>
<dbReference type="InterPro" id="IPR004360">
    <property type="entry name" value="Glyas_Fos-R_dOase_dom"/>
</dbReference>
<dbReference type="PROSITE" id="PS00211">
    <property type="entry name" value="ABC_TRANSPORTER_1"/>
    <property type="match status" value="2"/>
</dbReference>
<feature type="transmembrane region" description="Helical" evidence="28">
    <location>
        <begin position="3841"/>
        <end position="3857"/>
    </location>
</feature>
<keyword evidence="19" id="KW-0408">Iron</keyword>
<evidence type="ECO:0000256" key="14">
    <source>
        <dbReference type="ARBA" id="ARBA00022840"/>
    </source>
</evidence>
<accession>A0ABP0HI49</accession>
<dbReference type="InterPro" id="IPR017871">
    <property type="entry name" value="ABC_transporter-like_CS"/>
</dbReference>
<dbReference type="InterPro" id="IPR000914">
    <property type="entry name" value="SBP_5_dom"/>
</dbReference>
<dbReference type="Gene3D" id="3.20.20.60">
    <property type="entry name" value="Phosphoenolpyruvate-binding domains"/>
    <property type="match status" value="1"/>
</dbReference>
<dbReference type="PANTHER" id="PTHR43297:SF2">
    <property type="entry name" value="DIPEPTIDE TRANSPORT ATP-BINDING PROTEIN DPPD"/>
    <property type="match status" value="1"/>
</dbReference>
<dbReference type="InterPro" id="IPR011711">
    <property type="entry name" value="GntR_C"/>
</dbReference>
<evidence type="ECO:0000256" key="19">
    <source>
        <dbReference type="ARBA" id="ARBA00023004"/>
    </source>
</evidence>
<feature type="domain" description="VOC" evidence="31">
    <location>
        <begin position="885"/>
        <end position="1005"/>
    </location>
</feature>
<dbReference type="InterPro" id="IPR002129">
    <property type="entry name" value="PyrdxlP-dep_de-COase"/>
</dbReference>
<dbReference type="Gene3D" id="1.20.1340.10">
    <property type="entry name" value="dopa decarboxylase, N-terminal domain"/>
    <property type="match status" value="1"/>
</dbReference>
<dbReference type="Gene3D" id="3.40.309.10">
    <property type="entry name" value="Aldehyde Dehydrogenase, Chain A, domain 2"/>
    <property type="match status" value="1"/>
</dbReference>
<evidence type="ECO:0000256" key="4">
    <source>
        <dbReference type="ARBA" id="ARBA00004202"/>
    </source>
</evidence>
<dbReference type="CDD" id="cd06261">
    <property type="entry name" value="TM_PBP2"/>
    <property type="match status" value="2"/>
</dbReference>
<evidence type="ECO:0000256" key="23">
    <source>
        <dbReference type="ARBA" id="ARBA00023163"/>
    </source>
</evidence>
<dbReference type="SUPFAM" id="SSF53850">
    <property type="entry name" value="Periplasmic binding protein-like II"/>
    <property type="match status" value="1"/>
</dbReference>
<evidence type="ECO:0000256" key="21">
    <source>
        <dbReference type="ARBA" id="ARBA00023125"/>
    </source>
</evidence>
<dbReference type="InterPro" id="IPR011984">
    <property type="entry name" value="HPCD"/>
</dbReference>
<evidence type="ECO:0000256" key="3">
    <source>
        <dbReference type="ARBA" id="ARBA00004141"/>
    </source>
</evidence>
<protein>
    <submittedName>
        <fullName evidence="32">5-carboxymethyl-2-hydroxymuconate semialdehyde dehydrogenase (CHMS dehydrogenase)</fullName>
    </submittedName>
</protein>
<comment type="caution">
    <text evidence="32">The sequence shown here is derived from an EMBL/GenBank/DDBJ whole genome shotgun (WGS) entry which is preliminary data.</text>
</comment>
<dbReference type="InterPro" id="IPR015590">
    <property type="entry name" value="Aldehyde_DH_dom"/>
</dbReference>
<evidence type="ECO:0000313" key="32">
    <source>
        <dbReference type="EMBL" id="CAK8989019.1"/>
    </source>
</evidence>
<evidence type="ECO:0000256" key="27">
    <source>
        <dbReference type="SAM" id="MobiDB-lite"/>
    </source>
</evidence>
<comment type="similarity">
    <text evidence="7">Belongs to the FAH family.</text>
</comment>
<dbReference type="Gene3D" id="3.40.605.10">
    <property type="entry name" value="Aldehyde Dehydrogenase, Chain A, domain 1"/>
    <property type="match status" value="1"/>
</dbReference>
<dbReference type="SUPFAM" id="SSF53720">
    <property type="entry name" value="ALDH-like"/>
    <property type="match status" value="1"/>
</dbReference>
<feature type="active site" evidence="25">
    <location>
        <position position="266"/>
    </location>
</feature>
<keyword evidence="10 28" id="KW-0812">Transmembrane</keyword>
<keyword evidence="16" id="KW-0223">Dioxygenase</keyword>
<comment type="cofactor">
    <cofactor evidence="2">
        <name>Fe(2+)</name>
        <dbReference type="ChEBI" id="CHEBI:29033"/>
    </cofactor>
</comment>
<gene>
    <name evidence="32" type="ORF">SCF082_LOCUS1641</name>
</gene>
<evidence type="ECO:0000256" key="11">
    <source>
        <dbReference type="ARBA" id="ARBA00022723"/>
    </source>
</evidence>
<dbReference type="InterPro" id="IPR037523">
    <property type="entry name" value="VOC_core"/>
</dbReference>
<dbReference type="PRINTS" id="PR00800">
    <property type="entry name" value="YHDCRBOXLASE"/>
</dbReference>
<dbReference type="Gene3D" id="3.10.180.10">
    <property type="entry name" value="2,3-Dihydroxybiphenyl 1,2-Dioxygenase, domain 1"/>
    <property type="match status" value="2"/>
</dbReference>
<dbReference type="CDD" id="cd07256">
    <property type="entry name" value="HPCD_C_class_II"/>
    <property type="match status" value="1"/>
</dbReference>
<keyword evidence="21" id="KW-0238">DNA-binding</keyword>
<dbReference type="InterPro" id="IPR000515">
    <property type="entry name" value="MetI-like"/>
</dbReference>
<dbReference type="Pfam" id="PF07729">
    <property type="entry name" value="FCD"/>
    <property type="match status" value="1"/>
</dbReference>
<dbReference type="CDD" id="cd07370">
    <property type="entry name" value="HPCD"/>
    <property type="match status" value="1"/>
</dbReference>
<dbReference type="InterPro" id="IPR025966">
    <property type="entry name" value="OppC_N"/>
</dbReference>
<evidence type="ECO:0000256" key="28">
    <source>
        <dbReference type="SAM" id="Phobius"/>
    </source>
</evidence>
<dbReference type="InterPro" id="IPR000486">
    <property type="entry name" value="Xdiol_ring_cleave_dOase_1/2"/>
</dbReference>
<feature type="transmembrane region" description="Helical" evidence="28">
    <location>
        <begin position="3817"/>
        <end position="3835"/>
    </location>
</feature>
<dbReference type="Pfam" id="PF12911">
    <property type="entry name" value="OppC_N"/>
    <property type="match status" value="1"/>
</dbReference>
<dbReference type="Gene3D" id="1.10.3720.10">
    <property type="entry name" value="MetI-like"/>
    <property type="match status" value="2"/>
</dbReference>
<dbReference type="InterPro" id="IPR040442">
    <property type="entry name" value="Pyrv_kinase-like_dom_sf"/>
</dbReference>
<dbReference type="CDD" id="cd03257">
    <property type="entry name" value="ABC_NikE_OppD_transporters"/>
    <property type="match status" value="2"/>
</dbReference>
<dbReference type="PROSITE" id="PS00687">
    <property type="entry name" value="ALDEHYDE_DEHYDR_GLU"/>
    <property type="match status" value="1"/>
</dbReference>
<comment type="subcellular location">
    <subcellularLocation>
        <location evidence="4">Cell membrane</location>
        <topology evidence="4">Peripheral membrane protein</topology>
    </subcellularLocation>
    <subcellularLocation>
        <location evidence="3">Membrane</location>
        <topology evidence="3">Multi-pass membrane protein</topology>
    </subcellularLocation>
</comment>
<organism evidence="32 33">
    <name type="scientific">Durusdinium trenchii</name>
    <dbReference type="NCBI Taxonomy" id="1381693"/>
    <lineage>
        <taxon>Eukaryota</taxon>
        <taxon>Sar</taxon>
        <taxon>Alveolata</taxon>
        <taxon>Dinophyceae</taxon>
        <taxon>Suessiales</taxon>
        <taxon>Symbiodiniaceae</taxon>
        <taxon>Durusdinium</taxon>
    </lineage>
</organism>
<comment type="similarity">
    <text evidence="6">Belongs to the group II decarboxylase family.</text>
</comment>
<feature type="transmembrane region" description="Helical" evidence="28">
    <location>
        <begin position="3895"/>
        <end position="3920"/>
    </location>
</feature>
<dbReference type="Pfam" id="PF00903">
    <property type="entry name" value="Glyoxalase"/>
    <property type="match status" value="1"/>
</dbReference>
<dbReference type="InterPro" id="IPR011985">
    <property type="entry name" value="DH_HpaE"/>
</dbReference>
<sequence length="3976" mass="435455">MSDLQENIQKLDGYLARFKAAGILNQIDGEALTALSGEVFETRSPVDESLICSVAKGGAADIDAAARAAKKAFPAWRDMGAVERKKILHRIADKIVERAEEIALCECWDTGQALRFMSKAALRGAENFRFFADKAPGARDGQSLPSPTLMNVTTRVPIGPVGVITPWNTPFMLSTWKIAPALAAGCTVVHKPAEFSPLTARILMEIAEDAGLPKGVWNLVNGFGEDAGKALTEHPDIKAIAFVGESRTGSMIMKQGADTLKRVHFELGGKNPVIVFEDADLDRALDAAIFMIYSLNGERCTSSSRLLVQDSVADAFEARLIERVNNIRVGHPLDPKTEVGPLIHSTHFEKVTTYFDVARQNGATVAAGGSRVGDTGFFVRPTLFTHADNRMNIAQEEIFGPVLTSIRFKTEDEALSIANDVQYGLTGYVWTNDLTRALRFTNNLEAGMIWVNSENVRHLPTPFGGVKASGIGRDGGDWSFEFYMEQKNADGFREEKMGEIVLAAKVTHVPTMLMSEQEGPVKGKRQPAINGHYEIARRAKELGATTVVVCDTHWVINAGFHINANSRFEGLFTSNEFPHFIQNLPYSYRGNPELGDAIAKAAMDKGTHTLAHHLDSLELEYGTLVPMRFMSREHEMKVVSVAAWCTVHDHQESRRIGEAIREAVDASDEKVLLVASGSLSHKIWANKDYAANNGTFTISSEFNRQVDLHVLDMWQRGDHAAFLKMLPDYAEHCCGEGSMHDTAMLYGALGWDTYDSECEVVTEYFPSSGTGQTNVIFPVTDENSDAIYLRAMEERGHHCVVLRKSDEACARDLGFKIFDEDSLDKAAHFFKSKGLPVEWVERPFQSRTFRTRDPHGIPLEFYCRMDRLPPIHQKYALYRGVKPLRIDHFNCFSPNVDESVAFYNELGFRVTEYTEDEETGRLWAAWTHRKGGVHDIAFTNGKGPRLHHTAFWVPTPLNIIDLLDLMSTTGWVSNIERGPGRHGISNAFFLYIRDPDGHRTEIYCSDYQTVDPDLEPIKWDLKDPQRQTLWGFAHWGKHIADWAADYHKTLSERPVRAQTAPGEIAAQLPGSPPESADEMGTVLSDFERIVMPGITHWQHPRFFAYFPANAAPPSMLAEMLVTVIAAQCMLWQTSPAATEMETVMVDWLRQAMGLPQSYSGVIQDSASSATLSAVLTMRERATGFTGNREGLSGKGNLRIYSSDQVHSSIDRACWVAGIGQENLVKLPATGPRYALDTNALQQAIAADRAAGHTPAGVIAITGGTGVGASDALAPVLQVIRAHDLYSHLDAAWAGAAMICPEFRADFWDGVDGFDSIVFNPHKWLGAQFDCSVQFLADPAPQLNTLKIEPEYLKTSGDAVTNYSEWTIPLGRRFRALKIWFMIRAYGLEGLRDRIRNHVAWSRDICEEIRAMEGFEIVTEPILSLFSFRCPGDDDAQQRLVDALNSDGRIYLTQGAFQGRKIIRFQENRMRFATYTAGGKSYYGAVTEKGMIALSPEFPQWPTLYSAMAAQGLETLAEAANGKSVTHSDFVYEMVLPDAPRILCVGVNFPDRNAEYKDGSALPKYMSLFPRFASGFTGHDRPLIRPPENHTLDYEGEVAIVIGREGRRIKAENAYDHIAALTLCNEGTIRDWVRHAKFNVTQGKNWDRSGAMGPWLVPFRNAAQLDEARIITRVNGEVRQDDYLKRMLFPVREEIAYISTFMTLQPGDVIVTGTPTGAGARFDPPRYLKPGDVVEIEVDGIGLLRNGAERTGEQIGLLSLRHPEMGMDDAYAIQNAIYAQKLDEGRKVIGWKIGLTSKAMQSALNIDIPDSGILFDDMAFLNGSKVPAGRFIQPRIEAEIAFVMQSSLGGEDVSREDVLAATGHVAPALEILDTRIRRKDAVTGQTRTVHDTISDNAANAGIVLGNRRHLPDHFDLRWVGAMVFCNGEIEETGLGAGVLNDPVESVAWLARRMAGYGQRIEPGHIVLSGSFIRETAMPAPHNAFKAALKSGNPQMGCWLGLADPYIAEISAHAGFDWLLIDGEHAPNDLRSIIAQLQVIAASDSHPVVRPVVGETWMIKQLLDAGAQTLLVPMVESAEQARELVAAVTYPPDGVRGVGSALARASGFAGIPDYLTTARNEICLLVQVENLKGLAALDDILTVDGLDGVFIGPSDLAADMGHIGNPGHPDVAKAVINAMGTIVASGKAGGILTLDTALQRTCLDLGATFVATAIDVTLFANAIRKSVLETEGFIWRRQGAGTFIGSKPSDGEPQLNKLPEMSNMLEVMEVRLRLEPALAQLAAIRATPQDIIQMRHVADKVGEADDMDGRELWDGALHRAIAKAAGNTLFLALFDVVDRMRQNDSWRHVREALRTRETVTQYKAQHSDIVDAIERHDPANHPDDPPLLTVENLSIRFRNAAANTVDGISFNVDRGETLCIVGESGCGKSISALALMGLLPMPPAEIASGRMVFDRRDLLTLSPKARADLRGDRMAMIFQEPMTSLNPAFRIGDQIAEGVLRHRSISQADARRRAVEMLDRVKIPAAAERLDDYPHQLSGGMRQRVMIAMALANDPDLLIADEPTTALDVTIQAQILELMRTLQEETGTALIMITHDLGVVAEIADQVAVMYAGKIVEQGPVDAIFDDPQHPYTIGLMSSLPSLGERQSRLTTISGMVPTIETMPSGCRFAPRCPFVHETCIARAPELTSLSRNHLAACHFAPLEAHVVEAARRNPGDCGRKRLREIHTCKNSRAASGTNQRMTVGAIVEEPLTIHTQDGKPARQEKVARLLQRVGLRPSMADRYPHEFSGGQRQRIGIARALASEPKVIVADEPVSALDVSVQAQVINLLEDLKSEFSLTLVLIAHDLAVIRHMSDRVAVMYLGEIVEIGDTETVYSAPRHPYTQALMRAIPVPAPGRRSMQAELPGDIPSPLNPPSGCRFHTRCHHADANCGAERPALEPTDGQREVACHHWQKIAASLTPQKQEPPRSAEDPDVLDPDQSRTFVGRIVYASLCDKLVDITPDLEIIPQLATGWSWSNDGLTLTMDLRDDATFHDGTPFDAEAVKANIDRSQNLPESRRKSEVKNIESVEVTGPHQVQFKLKGPDATLLAQFADRSGMMLSPTAAAAAGVDLGAKPICSGPFKFVERVAQDRIVLEKFSDYWNADSINFDKVTFLPIPDTTVRLANLRSGDLDMLERLAATDAASVKEDGSLQYEEAVSLGYQGITINVGNGDRANNPIGQDAKIREAFSLSLDRDAINQVVFEGAFAPGNQPYPPTSPWYDKDHPVPARDVDKAKALLKEAGYDSLDVEVQVANNPVQTQLMQVVQSMAAEAGFNVKLKSMEFASLLSDQSAGNYQASQIGWSGRVDPDGNIHQFVTCEGGINDSKYCNPEIDALLDAARTSTDLEIRKEKYDAARDILNADMPLIYLYHVTWIWALSDKLEGFTPYPDGEERDPETLAFIREKYHLNEPILTQYFYWVSGMLQGDFGISLRTNQPVLELIGEKLPVTIQLAVMAMIIAMIIGIPAGILSAVRKGTAVDYTANIIALSGLSIPNFWLGIMLIMLVSVHLGWLPASGYESPFVDPVRSLETMIMPAFVLGTALAATLMRHTRSAMLGVLKTDYVRTARAKGLQEKVVVLKHAFRNALLPIVTLSALLFGELLAGAVLTEQIFTIPGFGKLIVDAVFTRDYAVVQGVVMCTADRAVTAAADLPAAVSDEQPRSGNRAWKKLKANKSAFVGFLLVVFFVSIAALAPLLPISDPTATDWGAIRKGPSAAHWLGTDELGRDILSRMIWGAQASLLAGVVSVLIAVSVGVPFGLIAGYFGGWIDQIISRATDALLATPFLILAIALAAFLGPSLTNAMIAIGLSAMPIFIRLTRGEVLAVKTEDYVEGAHAIGLSTPVLLARYILPNVFAPILVQATLTIATAIIAEASLSFLGLGQQPPAPSWGSMLNVAKNFMTQAPWMAMWPGIAIFLVVLGFNLLGDGLRDALDPRET</sequence>
<dbReference type="InterPro" id="IPR003439">
    <property type="entry name" value="ABC_transporter-like_ATP-bd"/>
</dbReference>
<proteinExistence type="inferred from homology"/>
<keyword evidence="24" id="KW-0456">Lyase</keyword>
<feature type="transmembrane region" description="Helical" evidence="28">
    <location>
        <begin position="3491"/>
        <end position="3512"/>
    </location>
</feature>
<comment type="similarity">
    <text evidence="5">Belongs to the extradiol ring-cleavage dioxygenase family.</text>
</comment>
<evidence type="ECO:0000256" key="5">
    <source>
        <dbReference type="ARBA" id="ARBA00008784"/>
    </source>
</evidence>
<dbReference type="PROSITE" id="PS51819">
    <property type="entry name" value="VOC"/>
    <property type="match status" value="1"/>
</dbReference>
<evidence type="ECO:0000256" key="15">
    <source>
        <dbReference type="ARBA" id="ARBA00022898"/>
    </source>
</evidence>
<dbReference type="NCBIfam" id="TIGR02298">
    <property type="entry name" value="HpaD_Fe"/>
    <property type="match status" value="1"/>
</dbReference>
<dbReference type="SUPFAM" id="SSF53213">
    <property type="entry name" value="LigB-like"/>
    <property type="match status" value="1"/>
</dbReference>
<dbReference type="Pfam" id="PF03328">
    <property type="entry name" value="HpcH_HpaI"/>
    <property type="match status" value="1"/>
</dbReference>
<evidence type="ECO:0000256" key="26">
    <source>
        <dbReference type="RuleBase" id="RU003345"/>
    </source>
</evidence>
<dbReference type="PROSITE" id="PS50893">
    <property type="entry name" value="ABC_TRANSPORTER_2"/>
    <property type="match status" value="2"/>
</dbReference>
<dbReference type="Pfam" id="PF00282">
    <property type="entry name" value="Pyridoxal_deC"/>
    <property type="match status" value="1"/>
</dbReference>
<keyword evidence="8" id="KW-0813">Transport</keyword>
<dbReference type="InterPro" id="IPR004183">
    <property type="entry name" value="Xdiol_dOase_suB"/>
</dbReference>
<dbReference type="SUPFAM" id="SSF52540">
    <property type="entry name" value="P-loop containing nucleoside triphosphate hydrolases"/>
    <property type="match status" value="2"/>
</dbReference>
<evidence type="ECO:0000256" key="18">
    <source>
        <dbReference type="ARBA" id="ARBA00023002"/>
    </source>
</evidence>
<dbReference type="SUPFAM" id="SSF56529">
    <property type="entry name" value="FAH"/>
    <property type="match status" value="2"/>
</dbReference>
<dbReference type="Gene3D" id="1.20.120.530">
    <property type="entry name" value="GntR ligand-binding domain-like"/>
    <property type="match status" value="1"/>
</dbReference>
<dbReference type="InterPro" id="IPR008920">
    <property type="entry name" value="TF_FadR/GntR_C"/>
</dbReference>
<feature type="transmembrane region" description="Helical" evidence="28">
    <location>
        <begin position="3524"/>
        <end position="3551"/>
    </location>
</feature>
<evidence type="ECO:0000256" key="9">
    <source>
        <dbReference type="ARBA" id="ARBA00022475"/>
    </source>
</evidence>
<dbReference type="Gene3D" id="3.90.850.10">
    <property type="entry name" value="Fumarylacetoacetase-like, C-terminal domain"/>
    <property type="match status" value="2"/>
</dbReference>
<dbReference type="InterPro" id="IPR015422">
    <property type="entry name" value="PyrdxlP-dep_Trfase_small"/>
</dbReference>
<dbReference type="Gene3D" id="3.40.830.10">
    <property type="entry name" value="LigB-like"/>
    <property type="match status" value="1"/>
</dbReference>
<evidence type="ECO:0000256" key="2">
    <source>
        <dbReference type="ARBA" id="ARBA00001954"/>
    </source>
</evidence>
<dbReference type="Pfam" id="PF02900">
    <property type="entry name" value="LigB"/>
    <property type="match status" value="1"/>
</dbReference>
<comment type="cofactor">
    <cofactor evidence="1">
        <name>pyridoxal 5'-phosphate</name>
        <dbReference type="ChEBI" id="CHEBI:597326"/>
    </cofactor>
</comment>
<feature type="domain" description="ABC transmembrane type-1" evidence="30">
    <location>
        <begin position="3485"/>
        <end position="3688"/>
    </location>
</feature>
<comment type="similarity">
    <text evidence="26">Belongs to the aldehyde dehydrogenase family.</text>
</comment>
<dbReference type="SUPFAM" id="SSF54593">
    <property type="entry name" value="Glyoxalase/Bleomycin resistance protein/Dihydroxybiphenyl dioxygenase"/>
    <property type="match status" value="1"/>
</dbReference>
<keyword evidence="13" id="KW-0058">Aromatic hydrocarbons catabolism</keyword>
<dbReference type="NCBIfam" id="TIGR02295">
    <property type="entry name" value="HpaD"/>
    <property type="match status" value="1"/>
</dbReference>
<keyword evidence="14" id="KW-0067">ATP-binding</keyword>
<feature type="domain" description="ABC transporter" evidence="29">
    <location>
        <begin position="2643"/>
        <end position="2886"/>
    </location>
</feature>
<feature type="region of interest" description="Disordered" evidence="27">
    <location>
        <begin position="2957"/>
        <end position="2978"/>
    </location>
</feature>
<dbReference type="InterPro" id="IPR013563">
    <property type="entry name" value="Oligopep_ABC_C"/>
</dbReference>
<dbReference type="InterPro" id="IPR016163">
    <property type="entry name" value="Ald_DH_C"/>
</dbReference>
<dbReference type="InterPro" id="IPR029068">
    <property type="entry name" value="Glyas_Bleomycin-R_OHBP_Dase"/>
</dbReference>
<name>A0ABP0HI49_9DINO</name>
<dbReference type="SUPFAM" id="SSF161098">
    <property type="entry name" value="MetI-like"/>
    <property type="match status" value="2"/>
</dbReference>